<protein>
    <submittedName>
        <fullName evidence="2">Uncharacterized protein</fullName>
    </submittedName>
</protein>
<dbReference type="EMBL" id="JACHJG010000028">
    <property type="protein sequence ID" value="MBB4890903.1"/>
    <property type="molecule type" value="Genomic_DNA"/>
</dbReference>
<reference evidence="2 3" key="1">
    <citation type="submission" date="2020-08" db="EMBL/GenBank/DDBJ databases">
        <title>Genomic Encyclopedia of Type Strains, Phase III (KMG-III): the genomes of soil and plant-associated and newly described type strains.</title>
        <authorList>
            <person name="Whitman W."/>
        </authorList>
    </citation>
    <scope>NUCLEOTIDE SEQUENCE [LARGE SCALE GENOMIC DNA]</scope>
    <source>
        <strain evidence="2 3">CECT 3265</strain>
    </source>
</reference>
<keyword evidence="3" id="KW-1185">Reference proteome</keyword>
<comment type="caution">
    <text evidence="2">The sequence shown here is derived from an EMBL/GenBank/DDBJ whole genome shotgun (WGS) entry which is preliminary data.</text>
</comment>
<gene>
    <name evidence="2" type="ORF">FHS38_006996</name>
</gene>
<name>A0A7W7LIJ8_STRNE</name>
<sequence length="175" mass="18783">MSSSSAPRGNPHHLKRIVSTVVAVIVGGGGYVSCHFGGEQDPKDSPAGISQNCIPVFSPHSCMSPSPSPAPEKRQDDPDQRKATPQLVLQQAPPTRALVRRTGRAIVRGTPSIDGPIKYELDPHTTVNIICQRWADLVQASDGKPTALWDEIGPDEWVTDASIDTNSDSPITRLC</sequence>
<evidence type="ECO:0000313" key="3">
    <source>
        <dbReference type="Proteomes" id="UP000556436"/>
    </source>
</evidence>
<accession>A0A7W7LIJ8</accession>
<proteinExistence type="predicted"/>
<evidence type="ECO:0000256" key="1">
    <source>
        <dbReference type="SAM" id="MobiDB-lite"/>
    </source>
</evidence>
<dbReference type="RefSeq" id="WP_184740443.1">
    <property type="nucleotide sequence ID" value="NZ_BMRW01000031.1"/>
</dbReference>
<feature type="region of interest" description="Disordered" evidence="1">
    <location>
        <begin position="58"/>
        <end position="87"/>
    </location>
</feature>
<dbReference type="AlphaFoldDB" id="A0A7W7LIJ8"/>
<dbReference type="Proteomes" id="UP000556436">
    <property type="component" value="Unassembled WGS sequence"/>
</dbReference>
<feature type="compositionally biased region" description="Basic and acidic residues" evidence="1">
    <location>
        <begin position="71"/>
        <end position="82"/>
    </location>
</feature>
<organism evidence="2 3">
    <name type="scientific">Streptomyces netropsis</name>
    <name type="common">Streptoverticillium netropsis</name>
    <dbReference type="NCBI Taxonomy" id="55404"/>
    <lineage>
        <taxon>Bacteria</taxon>
        <taxon>Bacillati</taxon>
        <taxon>Actinomycetota</taxon>
        <taxon>Actinomycetes</taxon>
        <taxon>Kitasatosporales</taxon>
        <taxon>Streptomycetaceae</taxon>
        <taxon>Streptomyces</taxon>
    </lineage>
</organism>
<evidence type="ECO:0000313" key="2">
    <source>
        <dbReference type="EMBL" id="MBB4890903.1"/>
    </source>
</evidence>